<dbReference type="GO" id="GO:0005886">
    <property type="term" value="C:plasma membrane"/>
    <property type="evidence" value="ECO:0007669"/>
    <property type="project" value="UniProtKB-SubCell"/>
</dbReference>
<keyword evidence="2" id="KW-1003">Cell membrane</keyword>
<feature type="transmembrane region" description="Helical" evidence="6">
    <location>
        <begin position="323"/>
        <end position="341"/>
    </location>
</feature>
<sequence>MKRKTMKTMMQGAILLSVASLIAKILSAVYRVPFQNMVGNTGFYVYQQIYPIYGIGMTFALSGLPMFISKLVAESGTQAEKLSLLSRVLVLMMGFSLILFAGLQLFALQIAVAMGDPKLAIIIRSVSWMFLLSPFLAVSRGYFQGEYDMQPSATSQLVEQLVRVTVILTVAYWAMRHQWDVYRMGAWAMSSAAIAAVFASAVMVWYVRQAQVNFWQPALQPAKISYSDLAKRLLIEGGTISLFASMMVLLQLIDSFTVKRGLVGYGLTDLAAKSVKGIYDRGQPLVQLGLVVATAFASSLLPSLTEALNQRKWRQFVRQAGSVIRMSLVIASAAAAGLIALMPEVNRLLFGDATGSGTLSIYVLSIIFATLITIYNSILQSLNRFTTTLVGLGIGLAVKVIFNQRSVVSMGAVGASWTTVIALAAMTIFLMQQLKEFDFAAFRNGLLRKLVGVCVVMIVGLRLLMDILQGMMLQAGLSPRGSAFLLTIIGVAAGVWLFLKLALKTHLLALREWLMLPLASRWLRWLRVK</sequence>
<protein>
    <submittedName>
        <fullName evidence="7">Polysaccharide transporter</fullName>
    </submittedName>
</protein>
<evidence type="ECO:0000256" key="5">
    <source>
        <dbReference type="ARBA" id="ARBA00023136"/>
    </source>
</evidence>
<evidence type="ECO:0000256" key="4">
    <source>
        <dbReference type="ARBA" id="ARBA00022989"/>
    </source>
</evidence>
<reference evidence="7 8" key="1">
    <citation type="journal article" date="2015" name="Genome Announc.">
        <title>Expanding the biotechnology potential of lactobacilli through comparative genomics of 213 strains and associated genera.</title>
        <authorList>
            <person name="Sun Z."/>
            <person name="Harris H.M."/>
            <person name="McCann A."/>
            <person name="Guo C."/>
            <person name="Argimon S."/>
            <person name="Zhang W."/>
            <person name="Yang X."/>
            <person name="Jeffery I.B."/>
            <person name="Cooney J.C."/>
            <person name="Kagawa T.F."/>
            <person name="Liu W."/>
            <person name="Song Y."/>
            <person name="Salvetti E."/>
            <person name="Wrobel A."/>
            <person name="Rasinkangas P."/>
            <person name="Parkhill J."/>
            <person name="Rea M.C."/>
            <person name="O'Sullivan O."/>
            <person name="Ritari J."/>
            <person name="Douillard F.P."/>
            <person name="Paul Ross R."/>
            <person name="Yang R."/>
            <person name="Briner A.E."/>
            <person name="Felis G.E."/>
            <person name="de Vos W.M."/>
            <person name="Barrangou R."/>
            <person name="Klaenhammer T.R."/>
            <person name="Caufield P.W."/>
            <person name="Cui Y."/>
            <person name="Zhang H."/>
            <person name="O'Toole P.W."/>
        </authorList>
    </citation>
    <scope>NUCLEOTIDE SEQUENCE [LARGE SCALE GENOMIC DNA]</scope>
    <source>
        <strain evidence="7 8">DSM 23365</strain>
    </source>
</reference>
<keyword evidence="4 6" id="KW-1133">Transmembrane helix</keyword>
<accession>A0A0R2F6E7</accession>
<dbReference type="Proteomes" id="UP000051442">
    <property type="component" value="Unassembled WGS sequence"/>
</dbReference>
<gene>
    <name evidence="7" type="ORF">FD14_GL001527</name>
</gene>
<keyword evidence="5 6" id="KW-0472">Membrane</keyword>
<dbReference type="PATRIC" id="fig|1423804.4.peg.1652"/>
<organism evidence="7 8">
    <name type="scientific">Secundilactobacillus similis DSM 23365 = JCM 2765</name>
    <dbReference type="NCBI Taxonomy" id="1423804"/>
    <lineage>
        <taxon>Bacteria</taxon>
        <taxon>Bacillati</taxon>
        <taxon>Bacillota</taxon>
        <taxon>Bacilli</taxon>
        <taxon>Lactobacillales</taxon>
        <taxon>Lactobacillaceae</taxon>
        <taxon>Secundilactobacillus</taxon>
    </lineage>
</organism>
<dbReference type="Pfam" id="PF01943">
    <property type="entry name" value="Polysacc_synt"/>
    <property type="match status" value="1"/>
</dbReference>
<evidence type="ECO:0000313" key="7">
    <source>
        <dbReference type="EMBL" id="KRN20317.1"/>
    </source>
</evidence>
<comment type="subcellular location">
    <subcellularLocation>
        <location evidence="1">Cell membrane</location>
        <topology evidence="1">Multi-pass membrane protein</topology>
    </subcellularLocation>
</comment>
<keyword evidence="3 6" id="KW-0812">Transmembrane</keyword>
<dbReference type="InterPro" id="IPR024923">
    <property type="entry name" value="PG_synth_SpoVB"/>
</dbReference>
<feature type="transmembrane region" description="Helical" evidence="6">
    <location>
        <begin position="483"/>
        <end position="503"/>
    </location>
</feature>
<dbReference type="PANTHER" id="PTHR30250">
    <property type="entry name" value="PST FAMILY PREDICTED COLANIC ACID TRANSPORTER"/>
    <property type="match status" value="1"/>
</dbReference>
<keyword evidence="8" id="KW-1185">Reference proteome</keyword>
<dbReference type="OrthoDB" id="9775950at2"/>
<feature type="transmembrane region" description="Helical" evidence="6">
    <location>
        <begin position="157"/>
        <end position="175"/>
    </location>
</feature>
<dbReference type="AlphaFoldDB" id="A0A0R2F6E7"/>
<feature type="transmembrane region" description="Helical" evidence="6">
    <location>
        <begin position="187"/>
        <end position="207"/>
    </location>
</feature>
<feature type="transmembrane region" description="Helical" evidence="6">
    <location>
        <begin position="285"/>
        <end position="302"/>
    </location>
</feature>
<feature type="transmembrane region" description="Helical" evidence="6">
    <location>
        <begin position="119"/>
        <end position="137"/>
    </location>
</feature>
<evidence type="ECO:0000313" key="8">
    <source>
        <dbReference type="Proteomes" id="UP000051442"/>
    </source>
</evidence>
<feature type="transmembrane region" description="Helical" evidence="6">
    <location>
        <begin position="361"/>
        <end position="378"/>
    </location>
</feature>
<feature type="transmembrane region" description="Helical" evidence="6">
    <location>
        <begin position="84"/>
        <end position="107"/>
    </location>
</feature>
<dbReference type="InterPro" id="IPR002797">
    <property type="entry name" value="Polysacc_synth"/>
</dbReference>
<comment type="caution">
    <text evidence="7">The sequence shown here is derived from an EMBL/GenBank/DDBJ whole genome shotgun (WGS) entry which is preliminary data.</text>
</comment>
<evidence type="ECO:0000256" key="2">
    <source>
        <dbReference type="ARBA" id="ARBA00022475"/>
    </source>
</evidence>
<evidence type="ECO:0000256" key="3">
    <source>
        <dbReference type="ARBA" id="ARBA00022692"/>
    </source>
</evidence>
<dbReference type="EMBL" id="AYZM01000133">
    <property type="protein sequence ID" value="KRN20317.1"/>
    <property type="molecule type" value="Genomic_DNA"/>
</dbReference>
<feature type="transmembrane region" description="Helical" evidence="6">
    <location>
        <begin position="385"/>
        <end position="402"/>
    </location>
</feature>
<evidence type="ECO:0000256" key="1">
    <source>
        <dbReference type="ARBA" id="ARBA00004651"/>
    </source>
</evidence>
<dbReference type="CDD" id="cd13124">
    <property type="entry name" value="MATE_SpoVB_like"/>
    <property type="match status" value="1"/>
</dbReference>
<proteinExistence type="predicted"/>
<dbReference type="STRING" id="1423804.FD14_GL001527"/>
<name>A0A0R2F6E7_9LACO</name>
<feature type="transmembrane region" description="Helical" evidence="6">
    <location>
        <begin position="408"/>
        <end position="430"/>
    </location>
</feature>
<dbReference type="RefSeq" id="WP_054737316.1">
    <property type="nucleotide sequence ID" value="NZ_AYZM01000133.1"/>
</dbReference>
<dbReference type="PANTHER" id="PTHR30250:SF29">
    <property type="entry name" value="POLYSACCHARIDE BIOSYNTHESIS PROTEIN C-TERMINAL DOMAIN-CONTAINING PROTEIN"/>
    <property type="match status" value="1"/>
</dbReference>
<feature type="transmembrane region" description="Helical" evidence="6">
    <location>
        <begin position="450"/>
        <end position="471"/>
    </location>
</feature>
<feature type="transmembrane region" description="Helical" evidence="6">
    <location>
        <begin position="51"/>
        <end position="72"/>
    </location>
</feature>
<feature type="transmembrane region" description="Helical" evidence="6">
    <location>
        <begin position="233"/>
        <end position="253"/>
    </location>
</feature>
<dbReference type="InterPro" id="IPR050833">
    <property type="entry name" value="Poly_Biosynth_Transport"/>
</dbReference>
<evidence type="ECO:0000256" key="6">
    <source>
        <dbReference type="SAM" id="Phobius"/>
    </source>
</evidence>